<evidence type="ECO:0000313" key="1">
    <source>
        <dbReference type="EMBL" id="KAJ1889502.1"/>
    </source>
</evidence>
<proteinExistence type="predicted"/>
<reference evidence="1" key="1">
    <citation type="submission" date="2022-07" db="EMBL/GenBank/DDBJ databases">
        <title>Phylogenomic reconstructions and comparative analyses of Kickxellomycotina fungi.</title>
        <authorList>
            <person name="Reynolds N.K."/>
            <person name="Stajich J.E."/>
            <person name="Barry K."/>
            <person name="Grigoriev I.V."/>
            <person name="Crous P."/>
            <person name="Smith M.E."/>
        </authorList>
    </citation>
    <scope>NUCLEOTIDE SEQUENCE</scope>
    <source>
        <strain evidence="1">Benny 63K</strain>
    </source>
</reference>
<evidence type="ECO:0000313" key="2">
    <source>
        <dbReference type="Proteomes" id="UP001150581"/>
    </source>
</evidence>
<organism evidence="1 2">
    <name type="scientific">Kickxella alabastrina</name>
    <dbReference type="NCBI Taxonomy" id="61397"/>
    <lineage>
        <taxon>Eukaryota</taxon>
        <taxon>Fungi</taxon>
        <taxon>Fungi incertae sedis</taxon>
        <taxon>Zoopagomycota</taxon>
        <taxon>Kickxellomycotina</taxon>
        <taxon>Kickxellomycetes</taxon>
        <taxon>Kickxellales</taxon>
        <taxon>Kickxellaceae</taxon>
        <taxon>Kickxella</taxon>
    </lineage>
</organism>
<accession>A0ACC1I8S3</accession>
<sequence length="362" mass="40529">MLERYARFVVNNAAQVSSIENGLRTLTYILPGRFADAEVASEAVYTLVNFIGTYHDGLLGKAAKRGLLVDKQGHPVDIEVSAFNRYHGKQAQRSDIYRVASLLLSALQFSEKLVEMVVAKRLGERARWRAVTWIEIMKVALRMALLQVSGRRMVTGSVVQERMVDPGQLGSLRKGRKQPVALQGQWRGGRSGVKFPGVRDILSKSEGSASLGGIVTDAVRHAENVAPMGALVKPYGACGMAGELLFILRPLLYVLAMRRLGARSWRPWAGSLAVELVSRWLVARDLGASAGERSVEHDEVSRRKWLFLYYLLRSPFFDHFTRGRLERVASWCNNKPLLSLVGSLIQDYQPLWKQYYFYTAAS</sequence>
<keyword evidence="2" id="KW-1185">Reference proteome</keyword>
<name>A0ACC1I8S3_9FUNG</name>
<dbReference type="Proteomes" id="UP001150581">
    <property type="component" value="Unassembled WGS sequence"/>
</dbReference>
<gene>
    <name evidence="1" type="ORF">LPJ66_007998</name>
</gene>
<dbReference type="EMBL" id="JANBPG010001530">
    <property type="protein sequence ID" value="KAJ1889502.1"/>
    <property type="molecule type" value="Genomic_DNA"/>
</dbReference>
<protein>
    <submittedName>
        <fullName evidence="1">Uncharacterized protein</fullName>
    </submittedName>
</protein>
<comment type="caution">
    <text evidence="1">The sequence shown here is derived from an EMBL/GenBank/DDBJ whole genome shotgun (WGS) entry which is preliminary data.</text>
</comment>